<dbReference type="EMBL" id="JAFBXF010000003">
    <property type="protein sequence ID" value="MBM2416373.1"/>
    <property type="molecule type" value="Genomic_DNA"/>
</dbReference>
<dbReference type="RefSeq" id="WP_138488172.1">
    <property type="nucleotide sequence ID" value="NZ_JAFBXU010000003.1"/>
</dbReference>
<gene>
    <name evidence="1" type="ORF">JQX48_05295</name>
</gene>
<sequence>MTLNEKQISKEIDELFRGIIVPLKIWMPVLNGSSSKSDEYIKDIAFVILQSCLKDTIEVHTKRFDDLKRRVNKSGRVSMVVSFEVFEELALMPSLVFEDMTDNEQILLSLVRDRLVHGYLGGRVSPQDRVIRFVRGKRIEKSPVSPAKIKTVIGFSDKVTSEEIRPIRLRTFPKISAYANKAIKFNSLYDQFGDLDKFFESGSFLYRNE</sequence>
<accession>A0ABS1ZRR4</accession>
<organism evidence="1 2">
    <name type="scientific">Marivita cryptomonadis</name>
    <dbReference type="NCBI Taxonomy" id="505252"/>
    <lineage>
        <taxon>Bacteria</taxon>
        <taxon>Pseudomonadati</taxon>
        <taxon>Pseudomonadota</taxon>
        <taxon>Alphaproteobacteria</taxon>
        <taxon>Rhodobacterales</taxon>
        <taxon>Roseobacteraceae</taxon>
        <taxon>Marivita</taxon>
    </lineage>
</organism>
<protein>
    <recommendedName>
        <fullName evidence="3">DUF4194 domain-containing protein</fullName>
    </recommendedName>
</protein>
<proteinExistence type="predicted"/>
<reference evidence="1 2" key="1">
    <citation type="submission" date="2021-01" db="EMBL/GenBank/DDBJ databases">
        <title>Diatom-associated Roseobacters Show Island Model of Population Structure.</title>
        <authorList>
            <person name="Qu L."/>
            <person name="Feng X."/>
            <person name="Chen Y."/>
            <person name="Li L."/>
            <person name="Wang X."/>
            <person name="Hu Z."/>
            <person name="Wang H."/>
            <person name="Luo H."/>
        </authorList>
    </citation>
    <scope>NUCLEOTIDE SEQUENCE [LARGE SCALE GENOMIC DNA]</scope>
    <source>
        <strain evidence="1 2">CC28-63</strain>
    </source>
</reference>
<evidence type="ECO:0000313" key="2">
    <source>
        <dbReference type="Proteomes" id="UP000809440"/>
    </source>
</evidence>
<dbReference type="Proteomes" id="UP000809440">
    <property type="component" value="Unassembled WGS sequence"/>
</dbReference>
<comment type="caution">
    <text evidence="1">The sequence shown here is derived from an EMBL/GenBank/DDBJ whole genome shotgun (WGS) entry which is preliminary data.</text>
</comment>
<evidence type="ECO:0000313" key="1">
    <source>
        <dbReference type="EMBL" id="MBM2416373.1"/>
    </source>
</evidence>
<evidence type="ECO:0008006" key="3">
    <source>
        <dbReference type="Google" id="ProtNLM"/>
    </source>
</evidence>
<keyword evidence="2" id="KW-1185">Reference proteome</keyword>
<name>A0ABS1ZRR4_9RHOB</name>